<dbReference type="Pfam" id="PF14534">
    <property type="entry name" value="DUF4440"/>
    <property type="match status" value="1"/>
</dbReference>
<organism evidence="3 4">
    <name type="scientific">Draconibacterium aestuarii</name>
    <dbReference type="NCBI Taxonomy" id="2998507"/>
    <lineage>
        <taxon>Bacteria</taxon>
        <taxon>Pseudomonadati</taxon>
        <taxon>Bacteroidota</taxon>
        <taxon>Bacteroidia</taxon>
        <taxon>Marinilabiliales</taxon>
        <taxon>Prolixibacteraceae</taxon>
        <taxon>Draconibacterium</taxon>
    </lineage>
</organism>
<proteinExistence type="predicted"/>
<evidence type="ECO:0000256" key="1">
    <source>
        <dbReference type="SAM" id="SignalP"/>
    </source>
</evidence>
<dbReference type="Gene3D" id="3.10.450.50">
    <property type="match status" value="1"/>
</dbReference>
<sequence>MKKVFYSLIVLFIVVLFSSCSNTPAEINTQNLELVEKFEKALRNFDYETLESLLADNYVGYGPSEGNTMGKEDALLNWKYNMENFYDKLEFNGTEHLEVTRMKDGQQQQWVSSWGKLHVKYKNRSNEAEIWSNTIYLIKDGKIQKTLVFFNEADALRQAGFHYIFKEPTDIEE</sequence>
<evidence type="ECO:0000259" key="2">
    <source>
        <dbReference type="Pfam" id="PF14534"/>
    </source>
</evidence>
<gene>
    <name evidence="3" type="ORF">OU798_00165</name>
</gene>
<keyword evidence="1" id="KW-0732">Signal</keyword>
<protein>
    <submittedName>
        <fullName evidence="3">Nuclear transport factor 2 family protein</fullName>
    </submittedName>
</protein>
<dbReference type="PROSITE" id="PS51257">
    <property type="entry name" value="PROKAR_LIPOPROTEIN"/>
    <property type="match status" value="1"/>
</dbReference>
<evidence type="ECO:0000313" key="3">
    <source>
        <dbReference type="EMBL" id="MCY1718734.1"/>
    </source>
</evidence>
<dbReference type="InterPro" id="IPR027843">
    <property type="entry name" value="DUF4440"/>
</dbReference>
<feature type="signal peptide" evidence="1">
    <location>
        <begin position="1"/>
        <end position="25"/>
    </location>
</feature>
<dbReference type="SUPFAM" id="SSF54427">
    <property type="entry name" value="NTF2-like"/>
    <property type="match status" value="1"/>
</dbReference>
<dbReference type="Proteomes" id="UP001145087">
    <property type="component" value="Unassembled WGS sequence"/>
</dbReference>
<feature type="domain" description="DUF4440" evidence="2">
    <location>
        <begin position="33"/>
        <end position="80"/>
    </location>
</feature>
<comment type="caution">
    <text evidence="3">The sequence shown here is derived from an EMBL/GenBank/DDBJ whole genome shotgun (WGS) entry which is preliminary data.</text>
</comment>
<dbReference type="EMBL" id="JAPOHD010000001">
    <property type="protein sequence ID" value="MCY1718734.1"/>
    <property type="molecule type" value="Genomic_DNA"/>
</dbReference>
<dbReference type="AlphaFoldDB" id="A0A9X3F184"/>
<evidence type="ECO:0000313" key="4">
    <source>
        <dbReference type="Proteomes" id="UP001145087"/>
    </source>
</evidence>
<dbReference type="InterPro" id="IPR032710">
    <property type="entry name" value="NTF2-like_dom_sf"/>
</dbReference>
<name>A0A9X3F184_9BACT</name>
<dbReference type="RefSeq" id="WP_343331072.1">
    <property type="nucleotide sequence ID" value="NZ_JAPOHD010000001.1"/>
</dbReference>
<reference evidence="3" key="1">
    <citation type="submission" date="2022-11" db="EMBL/GenBank/DDBJ databases">
        <title>Marilongibacter aestuarii gen. nov., sp. nov., isolated from tidal flat sediment.</title>
        <authorList>
            <person name="Jiayan W."/>
        </authorList>
    </citation>
    <scope>NUCLEOTIDE SEQUENCE</scope>
    <source>
        <strain evidence="3">Z1-6</strain>
    </source>
</reference>
<feature type="chain" id="PRO_5040902628" evidence="1">
    <location>
        <begin position="26"/>
        <end position="173"/>
    </location>
</feature>
<accession>A0A9X3F184</accession>
<keyword evidence="4" id="KW-1185">Reference proteome</keyword>